<comment type="caution">
    <text evidence="2">The sequence shown here is derived from an EMBL/GenBank/DDBJ whole genome shotgun (WGS) entry which is preliminary data.</text>
</comment>
<evidence type="ECO:0000313" key="3">
    <source>
        <dbReference type="Proteomes" id="UP000765509"/>
    </source>
</evidence>
<keyword evidence="3" id="KW-1185">Reference proteome</keyword>
<dbReference type="AlphaFoldDB" id="A0A9Q3BSS6"/>
<evidence type="ECO:0000256" key="1">
    <source>
        <dbReference type="SAM" id="MobiDB-lite"/>
    </source>
</evidence>
<dbReference type="Proteomes" id="UP000765509">
    <property type="component" value="Unassembled WGS sequence"/>
</dbReference>
<evidence type="ECO:0000313" key="2">
    <source>
        <dbReference type="EMBL" id="MBW0470443.1"/>
    </source>
</evidence>
<reference evidence="2" key="1">
    <citation type="submission" date="2021-03" db="EMBL/GenBank/DDBJ databases">
        <title>Draft genome sequence of rust myrtle Austropuccinia psidii MF-1, a brazilian biotype.</title>
        <authorList>
            <person name="Quecine M.C."/>
            <person name="Pachon D.M.R."/>
            <person name="Bonatelli M.L."/>
            <person name="Correr F.H."/>
            <person name="Franceschini L.M."/>
            <person name="Leite T.F."/>
            <person name="Margarido G.R.A."/>
            <person name="Almeida C.A."/>
            <person name="Ferrarezi J.A."/>
            <person name="Labate C.A."/>
        </authorList>
    </citation>
    <scope>NUCLEOTIDE SEQUENCE</scope>
    <source>
        <strain evidence="2">MF-1</strain>
    </source>
</reference>
<feature type="region of interest" description="Disordered" evidence="1">
    <location>
        <begin position="1"/>
        <end position="77"/>
    </location>
</feature>
<proteinExistence type="predicted"/>
<protein>
    <submittedName>
        <fullName evidence="2">Uncharacterized protein</fullName>
    </submittedName>
</protein>
<dbReference type="EMBL" id="AVOT02002460">
    <property type="protein sequence ID" value="MBW0470443.1"/>
    <property type="molecule type" value="Genomic_DNA"/>
</dbReference>
<name>A0A9Q3BSS6_9BASI</name>
<accession>A0A9Q3BSS6</accession>
<feature type="compositionally biased region" description="Polar residues" evidence="1">
    <location>
        <begin position="23"/>
        <end position="51"/>
    </location>
</feature>
<organism evidence="2 3">
    <name type="scientific">Austropuccinia psidii MF-1</name>
    <dbReference type="NCBI Taxonomy" id="1389203"/>
    <lineage>
        <taxon>Eukaryota</taxon>
        <taxon>Fungi</taxon>
        <taxon>Dikarya</taxon>
        <taxon>Basidiomycota</taxon>
        <taxon>Pucciniomycotina</taxon>
        <taxon>Pucciniomycetes</taxon>
        <taxon>Pucciniales</taxon>
        <taxon>Sphaerophragmiaceae</taxon>
        <taxon>Austropuccinia</taxon>
    </lineage>
</organism>
<gene>
    <name evidence="2" type="ORF">O181_010158</name>
</gene>
<dbReference type="OrthoDB" id="3158924at2759"/>
<sequence length="205" mass="22642">MAKTTSGPKIGHNSVHGLWQPPEATSSAPGKDSPQVQGKTFSFLNAPHTQGSGSGAYMVIPNQAPNPSPILKEDSSATQSGNFLAATRRPFEDTNHLALQEEITLTGTKRVDHLKKNLLSIHPTAKDFHDLWKRACDAASKCIAEAKEYKKQRYEKKNMEPDFKAGDKVLVYTLSFNNLKGQKNEGLIFWTFHYHQTDSEKCSGG</sequence>